<evidence type="ECO:0000313" key="9">
    <source>
        <dbReference type="Proteomes" id="UP001153461"/>
    </source>
</evidence>
<dbReference type="EMBL" id="CAJVNV010000466">
    <property type="protein sequence ID" value="CAG8208017.1"/>
    <property type="molecule type" value="Genomic_DNA"/>
</dbReference>
<dbReference type="PANTHER" id="PTHR23506:SF35">
    <property type="entry name" value="MAJOR FACILITATOR SUPERFAMILY (MFS) PROFILE DOMAIN-CONTAINING PROTEIN-RELATED"/>
    <property type="match status" value="1"/>
</dbReference>
<feature type="transmembrane region" description="Helical" evidence="6">
    <location>
        <begin position="40"/>
        <end position="65"/>
    </location>
</feature>
<feature type="transmembrane region" description="Helical" evidence="6">
    <location>
        <begin position="85"/>
        <end position="104"/>
    </location>
</feature>
<dbReference type="GO" id="GO:0016020">
    <property type="term" value="C:membrane"/>
    <property type="evidence" value="ECO:0007669"/>
    <property type="project" value="UniProtKB-SubCell"/>
</dbReference>
<protein>
    <recommendedName>
        <fullName evidence="7">Major facilitator superfamily (MFS) profile domain-containing protein</fullName>
    </recommendedName>
</protein>
<evidence type="ECO:0000256" key="4">
    <source>
        <dbReference type="ARBA" id="ARBA00022989"/>
    </source>
</evidence>
<dbReference type="InterPro" id="IPR020846">
    <property type="entry name" value="MFS_dom"/>
</dbReference>
<feature type="transmembrane region" description="Helical" evidence="6">
    <location>
        <begin position="367"/>
        <end position="390"/>
    </location>
</feature>
<evidence type="ECO:0000259" key="7">
    <source>
        <dbReference type="PROSITE" id="PS50850"/>
    </source>
</evidence>
<feature type="transmembrane region" description="Helical" evidence="6">
    <location>
        <begin position="201"/>
        <end position="221"/>
    </location>
</feature>
<comment type="subcellular location">
    <subcellularLocation>
        <location evidence="1">Membrane</location>
        <topology evidence="1">Multi-pass membrane protein</topology>
    </subcellularLocation>
</comment>
<evidence type="ECO:0000256" key="3">
    <source>
        <dbReference type="ARBA" id="ARBA00022692"/>
    </source>
</evidence>
<feature type="transmembrane region" description="Helical" evidence="6">
    <location>
        <begin position="336"/>
        <end position="355"/>
    </location>
</feature>
<evidence type="ECO:0000313" key="8">
    <source>
        <dbReference type="EMBL" id="CAG8208017.1"/>
    </source>
</evidence>
<feature type="transmembrane region" description="Helical" evidence="6">
    <location>
        <begin position="267"/>
        <end position="292"/>
    </location>
</feature>
<dbReference type="Proteomes" id="UP001153461">
    <property type="component" value="Unassembled WGS sequence"/>
</dbReference>
<comment type="caution">
    <text evidence="8">The sequence shown here is derived from an EMBL/GenBank/DDBJ whole genome shotgun (WGS) entry which is preliminary data.</text>
</comment>
<dbReference type="SUPFAM" id="SSF103473">
    <property type="entry name" value="MFS general substrate transporter"/>
    <property type="match status" value="1"/>
</dbReference>
<dbReference type="Gene3D" id="1.20.1250.20">
    <property type="entry name" value="MFS general substrate transporter like domains"/>
    <property type="match status" value="2"/>
</dbReference>
<feature type="transmembrane region" description="Helical" evidence="6">
    <location>
        <begin position="116"/>
        <end position="137"/>
    </location>
</feature>
<reference evidence="8" key="1">
    <citation type="submission" date="2021-07" db="EMBL/GenBank/DDBJ databases">
        <authorList>
            <person name="Branca A.L. A."/>
        </authorList>
    </citation>
    <scope>NUCLEOTIDE SEQUENCE</scope>
</reference>
<keyword evidence="5 6" id="KW-0472">Membrane</keyword>
<evidence type="ECO:0000256" key="6">
    <source>
        <dbReference type="SAM" id="Phobius"/>
    </source>
</evidence>
<dbReference type="PANTHER" id="PTHR23506">
    <property type="entry name" value="GH10249P"/>
    <property type="match status" value="1"/>
</dbReference>
<feature type="transmembrane region" description="Helical" evidence="6">
    <location>
        <begin position="444"/>
        <end position="464"/>
    </location>
</feature>
<feature type="transmembrane region" description="Helical" evidence="6">
    <location>
        <begin position="411"/>
        <end position="432"/>
    </location>
</feature>
<organism evidence="8 9">
    <name type="scientific">Penicillium nalgiovense</name>
    <dbReference type="NCBI Taxonomy" id="60175"/>
    <lineage>
        <taxon>Eukaryota</taxon>
        <taxon>Fungi</taxon>
        <taxon>Dikarya</taxon>
        <taxon>Ascomycota</taxon>
        <taxon>Pezizomycotina</taxon>
        <taxon>Eurotiomycetes</taxon>
        <taxon>Eurotiomycetidae</taxon>
        <taxon>Eurotiales</taxon>
        <taxon>Aspergillaceae</taxon>
        <taxon>Penicillium</taxon>
    </lineage>
</organism>
<evidence type="ECO:0000256" key="5">
    <source>
        <dbReference type="ARBA" id="ARBA00023136"/>
    </source>
</evidence>
<evidence type="ECO:0000256" key="2">
    <source>
        <dbReference type="ARBA" id="ARBA00022448"/>
    </source>
</evidence>
<dbReference type="Pfam" id="PF07690">
    <property type="entry name" value="MFS_1"/>
    <property type="match status" value="1"/>
</dbReference>
<dbReference type="InterPro" id="IPR050930">
    <property type="entry name" value="MFS_Vesicular_Transporter"/>
</dbReference>
<dbReference type="CDD" id="cd17325">
    <property type="entry name" value="MFS_MdtG_SLC18_like"/>
    <property type="match status" value="1"/>
</dbReference>
<proteinExistence type="predicted"/>
<keyword evidence="3 6" id="KW-0812">Transmembrane</keyword>
<keyword evidence="4 6" id="KW-1133">Transmembrane helix</keyword>
<feature type="transmembrane region" description="Helical" evidence="6">
    <location>
        <begin position="173"/>
        <end position="195"/>
    </location>
</feature>
<feature type="transmembrane region" description="Helical" evidence="6">
    <location>
        <begin position="143"/>
        <end position="161"/>
    </location>
</feature>
<evidence type="ECO:0000256" key="1">
    <source>
        <dbReference type="ARBA" id="ARBA00004141"/>
    </source>
</evidence>
<gene>
    <name evidence="8" type="ORF">PNAL_LOCUS7695</name>
</gene>
<dbReference type="GO" id="GO:0022857">
    <property type="term" value="F:transmembrane transporter activity"/>
    <property type="evidence" value="ECO:0007669"/>
    <property type="project" value="InterPro"/>
</dbReference>
<feature type="domain" description="Major facilitator superfamily (MFS) profile" evidence="7">
    <location>
        <begin position="42"/>
        <end position="469"/>
    </location>
</feature>
<keyword evidence="2" id="KW-0813">Transport</keyword>
<name>A0A9W4HZ16_PENNA</name>
<sequence length="479" mass="51138">MCSHMAWTLSPSSNHLLANNMNEVPETSLPIGCHWRSSKWFILSTVAIALFAETFLYGFLVPILGEMLHNRLHVQPSQTQELTSAVLALHGALAVVSAPVIGHFADKQRGYKTTLLLSLGWCIVGTCMVAGASSVPVLLLGRVLQGIAGSAVWIVGFATVADTIRPDHMGFAMSLMMSCANTGTISGPALAGLLLETTGYWITWSIPLLVLTIDFIARVCMIESPSRPPSTPHGSLTETASLLSSCEEQEIPRNGSFWRIMLCDGRVLTCLLIIISGTTVSTSFHATLPLYVEEKFGWSPSTTGLLFAGLVVPGVLIGPVAGWVRDRIGTQRPAVICSILQAIMLGLMGAAGSDIPWASAQTMGKPLYIASIVAIGTFRPFVSGIAPVELTTTAKAIQEKSPETFGPEGGMSRLFSMLDVAASFGMMIGPIIGGSLKEMVGYKYMSWTWSLLYLLLAALAMCFLGSDDTQETPCSEEGV</sequence>
<dbReference type="InterPro" id="IPR011701">
    <property type="entry name" value="MFS"/>
</dbReference>
<dbReference type="PROSITE" id="PS50850">
    <property type="entry name" value="MFS"/>
    <property type="match status" value="1"/>
</dbReference>
<accession>A0A9W4HZ16</accession>
<dbReference type="AlphaFoldDB" id="A0A9W4HZ16"/>
<dbReference type="OrthoDB" id="17255at2759"/>
<feature type="transmembrane region" description="Helical" evidence="6">
    <location>
        <begin position="304"/>
        <end position="324"/>
    </location>
</feature>
<dbReference type="InterPro" id="IPR036259">
    <property type="entry name" value="MFS_trans_sf"/>
</dbReference>